<comment type="caution">
    <text evidence="1">The sequence shown here is derived from an EMBL/GenBank/DDBJ whole genome shotgun (WGS) entry which is preliminary data.</text>
</comment>
<evidence type="ECO:0000313" key="1">
    <source>
        <dbReference type="EMBL" id="KAI3825937.1"/>
    </source>
</evidence>
<reference evidence="2" key="1">
    <citation type="journal article" date="2022" name="Mol. Ecol. Resour.">
        <title>The genomes of chicory, endive, great burdock and yacon provide insights into Asteraceae palaeo-polyploidization history and plant inulin production.</title>
        <authorList>
            <person name="Fan W."/>
            <person name="Wang S."/>
            <person name="Wang H."/>
            <person name="Wang A."/>
            <person name="Jiang F."/>
            <person name="Liu H."/>
            <person name="Zhao H."/>
            <person name="Xu D."/>
            <person name="Zhang Y."/>
        </authorList>
    </citation>
    <scope>NUCLEOTIDE SEQUENCE [LARGE SCALE GENOMIC DNA]</scope>
    <source>
        <strain evidence="2">cv. Yunnan</strain>
    </source>
</reference>
<dbReference type="Proteomes" id="UP001056120">
    <property type="component" value="Linkage Group LG02"/>
</dbReference>
<protein>
    <submittedName>
        <fullName evidence="1">Uncharacterized protein</fullName>
    </submittedName>
</protein>
<gene>
    <name evidence="1" type="ORF">L1987_07696</name>
</gene>
<accession>A0ACB9K114</accession>
<name>A0ACB9K114_9ASTR</name>
<proteinExistence type="predicted"/>
<organism evidence="1 2">
    <name type="scientific">Smallanthus sonchifolius</name>
    <dbReference type="NCBI Taxonomy" id="185202"/>
    <lineage>
        <taxon>Eukaryota</taxon>
        <taxon>Viridiplantae</taxon>
        <taxon>Streptophyta</taxon>
        <taxon>Embryophyta</taxon>
        <taxon>Tracheophyta</taxon>
        <taxon>Spermatophyta</taxon>
        <taxon>Magnoliopsida</taxon>
        <taxon>eudicotyledons</taxon>
        <taxon>Gunneridae</taxon>
        <taxon>Pentapetalae</taxon>
        <taxon>asterids</taxon>
        <taxon>campanulids</taxon>
        <taxon>Asterales</taxon>
        <taxon>Asteraceae</taxon>
        <taxon>Asteroideae</taxon>
        <taxon>Heliantheae alliance</taxon>
        <taxon>Millerieae</taxon>
        <taxon>Smallanthus</taxon>
    </lineage>
</organism>
<reference evidence="1 2" key="2">
    <citation type="journal article" date="2022" name="Mol. Ecol. Resour.">
        <title>The genomes of chicory, endive, great burdock and yacon provide insights into Asteraceae paleo-polyploidization history and plant inulin production.</title>
        <authorList>
            <person name="Fan W."/>
            <person name="Wang S."/>
            <person name="Wang H."/>
            <person name="Wang A."/>
            <person name="Jiang F."/>
            <person name="Liu H."/>
            <person name="Zhao H."/>
            <person name="Xu D."/>
            <person name="Zhang Y."/>
        </authorList>
    </citation>
    <scope>NUCLEOTIDE SEQUENCE [LARGE SCALE GENOMIC DNA]</scope>
    <source>
        <strain evidence="2">cv. Yunnan</strain>
        <tissue evidence="1">Leaves</tissue>
    </source>
</reference>
<keyword evidence="2" id="KW-1185">Reference proteome</keyword>
<evidence type="ECO:0000313" key="2">
    <source>
        <dbReference type="Proteomes" id="UP001056120"/>
    </source>
</evidence>
<sequence>MVCQSAGQTRFRALKHLNGTAGSATIIVKVIACFQPLQDCQAEYFQIFLHTHAIFHRLVILFNRMEKGFDSWSRDQQIDWQSLNPNLSSARFGLGPQVIFPSFGNMVSPPVRQEPCGWFYGLPRYRQGLIPAVNSIVREVKEKLPVPSPDMARETNVVQKKFLVFDQSGDQTTLIYSSGVGPAPARYQFPSSNNPKPQFGAPTVDIKEFLNGNDGNNSKDEMREDTEELNALLYSDDDDSDDDDDNDDEKSTGHSPSAVTRFCEHKLKREIESGEEEEVASSGGPTKRRKREDEGNIVNALEDTASSGKSGINCSGNVVFDEETDSFSSGSKRMRKEKIKETINLLQNLIPGDKNGKNAIMVIDEAINYLRSLKVKAKALGLDSL</sequence>
<dbReference type="EMBL" id="CM042019">
    <property type="protein sequence ID" value="KAI3825937.1"/>
    <property type="molecule type" value="Genomic_DNA"/>
</dbReference>